<dbReference type="PANTHER" id="PTHR42970">
    <property type="entry name" value="PECTATE LYASE C-RELATED"/>
    <property type="match status" value="1"/>
</dbReference>
<dbReference type="Proteomes" id="UP000298284">
    <property type="component" value="Unassembled WGS sequence"/>
</dbReference>
<dbReference type="NCBIfam" id="TIGR04183">
    <property type="entry name" value="Por_Secre_tail"/>
    <property type="match status" value="1"/>
</dbReference>
<dbReference type="SMART" id="SM00560">
    <property type="entry name" value="LamGL"/>
    <property type="match status" value="1"/>
</dbReference>
<evidence type="ECO:0000259" key="6">
    <source>
        <dbReference type="PROSITE" id="PS50853"/>
    </source>
</evidence>
<dbReference type="OrthoDB" id="9803616at2"/>
<keyword evidence="1" id="KW-0479">Metal-binding</keyword>
<dbReference type="GO" id="GO:0046872">
    <property type="term" value="F:metal ion binding"/>
    <property type="evidence" value="ECO:0007669"/>
    <property type="project" value="UniProtKB-KW"/>
</dbReference>
<dbReference type="Gene3D" id="2.60.40.710">
    <property type="entry name" value="Endoglucanase-like"/>
    <property type="match status" value="2"/>
</dbReference>
<dbReference type="GO" id="GO:0005975">
    <property type="term" value="P:carbohydrate metabolic process"/>
    <property type="evidence" value="ECO:0007669"/>
    <property type="project" value="InterPro"/>
</dbReference>
<dbReference type="Gene3D" id="2.60.40.1080">
    <property type="match status" value="1"/>
</dbReference>
<dbReference type="SUPFAM" id="SSF49384">
    <property type="entry name" value="Carbohydrate-binding domain"/>
    <property type="match status" value="2"/>
</dbReference>
<dbReference type="RefSeq" id="WP_135530881.1">
    <property type="nucleotide sequence ID" value="NZ_SRKZ01000003.1"/>
</dbReference>
<evidence type="ECO:0000256" key="1">
    <source>
        <dbReference type="ARBA" id="ARBA00022723"/>
    </source>
</evidence>
<feature type="domain" description="CBM3" evidence="7">
    <location>
        <begin position="1144"/>
        <end position="1294"/>
    </location>
</feature>
<dbReference type="Gene3D" id="2.160.20.10">
    <property type="entry name" value="Single-stranded right-handed beta-helix, Pectin lyase-like"/>
    <property type="match status" value="1"/>
</dbReference>
<dbReference type="InterPro" id="IPR008965">
    <property type="entry name" value="CBM2/CBM3_carb-bd_dom_sf"/>
</dbReference>
<dbReference type="Gene3D" id="2.60.120.200">
    <property type="match status" value="1"/>
</dbReference>
<dbReference type="InterPro" id="IPR011050">
    <property type="entry name" value="Pectin_lyase_fold/virulence"/>
</dbReference>
<dbReference type="GO" id="GO:0004553">
    <property type="term" value="F:hydrolase activity, hydrolyzing O-glycosyl compounds"/>
    <property type="evidence" value="ECO:0007669"/>
    <property type="project" value="UniProtKB-ARBA"/>
</dbReference>
<feature type="signal peptide" evidence="5">
    <location>
        <begin position="1"/>
        <end position="27"/>
    </location>
</feature>
<name>A0A4Z0MN56_9BACT</name>
<dbReference type="Pfam" id="PF13385">
    <property type="entry name" value="Laminin_G_3"/>
    <property type="match status" value="1"/>
</dbReference>
<dbReference type="SUPFAM" id="SSF49265">
    <property type="entry name" value="Fibronectin type III"/>
    <property type="match status" value="1"/>
</dbReference>
<evidence type="ECO:0000256" key="3">
    <source>
        <dbReference type="ARBA" id="ARBA00023157"/>
    </source>
</evidence>
<dbReference type="SMART" id="SM01067">
    <property type="entry name" value="CBM_3"/>
    <property type="match status" value="2"/>
</dbReference>
<keyword evidence="3" id="KW-1015">Disulfide bond</keyword>
<dbReference type="GO" id="GO:0030248">
    <property type="term" value="F:cellulose binding"/>
    <property type="evidence" value="ECO:0007669"/>
    <property type="project" value="InterPro"/>
</dbReference>
<evidence type="ECO:0000256" key="5">
    <source>
        <dbReference type="SAM" id="SignalP"/>
    </source>
</evidence>
<feature type="domain" description="CBM3" evidence="7">
    <location>
        <begin position="988"/>
        <end position="1140"/>
    </location>
</feature>
<feature type="domain" description="Fibronectin type-III" evidence="6">
    <location>
        <begin position="472"/>
        <end position="567"/>
    </location>
</feature>
<dbReference type="InterPro" id="IPR006558">
    <property type="entry name" value="LamG-like"/>
</dbReference>
<dbReference type="SMART" id="SM00060">
    <property type="entry name" value="FN3"/>
    <property type="match status" value="2"/>
</dbReference>
<dbReference type="InterPro" id="IPR036966">
    <property type="entry name" value="CBM3_sf"/>
</dbReference>
<sequence length="1400" mass="148516">MHMTTLVSRLTGAATLLAAALALPAQAQTLAFPGAGGFGRFASGARGVANPTVYTVTNLSDSGPGSFRDAVSQPGRVVVFAVGGIINLQTNVQVVPNVTVAGQTAPGDGIVIFNKRVTFTGASNSICRFLRVRLGATGNQGNDASGLANGSNIILDHMSFSWGMDEVFSINWDGKGTAPDNITVQNSIIGQGLHKVSHSAGGLIQTPDGGKVSLLGNLYISNKTRNPKVKGVNEFVNNVVYDWGNGNRLGDQMNYGWSGDAYIMGGSAGVSEVNILNNYFVGGPLTPPEKTTPFSRGTGTFNVHGAGNYFDNNRNGVLDGTLVPFDSVGYPGITGEAFKAQPFAYPAAAPKLTAAQAYQQVIDSAGVIYPRRDQVDGLMIDEVRSRGTKGFYVYNESDLPFANGGLGDVFNAPAPLDSDKDGMPDAWEDAHGLNKNNAADAVAYSTTAPAYLNVEVYVNSLLKTPAPDFVKPPTNVQLTAKTTELPAPTSEITLTWADNSPNESNFVLERSEDGVAYTAIAQPAANATTYLDQGLVPNKTYYYRLLAVTNGESSTYSSVASVKTPALPSAPVVAATPSPANGFQYAELVSNALTLKWTGSTNTTSYTVYFGTSPENLTKLGEVAYVAAPSQQVKNLAENTTYYWRVDATNAKGTADGPVWSFRTAGSITPQLVGHWGFDETAADGTQITDQSTYANHGVLGLDDDNQSIRVAGKVNGALNFASADVNRYVVSISDQDQLYLDQSSFSLSFWMKATTAELPQDNNTSAYLLCKGSISRNATTGATGKRFNIEFKNKQFRFAIDDDKNKDELQIGGAPFFTGEWVHVVALRDVAAKKIQVYLNGALVKEMTTKALSIGEASDLIVGNIGELEFLASANAPAPYKGALDELRVYNYALSKSEIADLMKAKQTITFAALPAKLLGDADFTLTATASSGLPITYTSSDEKVAVINGNTVSMVGAGTATITATQPGNAGFLAAEPVGQSLTVAPLLVKARTQDGDNGRLTNNTIKPNLTIANEGPVPVAYTELTARYWLTAENDAGLNTWIDYAQLGSSQIKTQYVRLAQPRNGAYGYVEYAFAPTAGTLAAGGTSGVIQSRVANQDWADLNEADDYSYRAASAYALNDHVTLYRNGRLVWGTEPVEVAPETKVQVLAANRNRNTSTNSISTTLTLRNTGNQPLRYEDLKVRYWFSPEGTASLKHTVDYAKLGAASITGQFGQATATGAEAYLELGFQPALDLLYPLSGTGDIQYRITKADWSSFQEANDYSYRPAGPLAENDHITVYYQGQLVYGLEPTATAARSSLLSSAATAAPASMGGKLQVAVLGNPLTGNQAEIEVTGVQGQALELSLYDLQGRKLTSQAVPQAAAVQQQRMAVSSLPAGVYLLRVTAGSQSSVTRLVKP</sequence>
<dbReference type="SUPFAM" id="SSF49899">
    <property type="entry name" value="Concanavalin A-like lectins/glucanases"/>
    <property type="match status" value="1"/>
</dbReference>
<dbReference type="CDD" id="cd00063">
    <property type="entry name" value="FN3"/>
    <property type="match status" value="2"/>
</dbReference>
<dbReference type="EMBL" id="SRKZ01000003">
    <property type="protein sequence ID" value="TGD80738.1"/>
    <property type="molecule type" value="Genomic_DNA"/>
</dbReference>
<protein>
    <submittedName>
        <fullName evidence="8">T9SS type A sorting domain-containing protein</fullName>
    </submittedName>
</protein>
<dbReference type="InterPro" id="IPR012334">
    <property type="entry name" value="Pectin_lyas_fold"/>
</dbReference>
<dbReference type="InterPro" id="IPR013783">
    <property type="entry name" value="Ig-like_fold"/>
</dbReference>
<evidence type="ECO:0000313" key="9">
    <source>
        <dbReference type="Proteomes" id="UP000298284"/>
    </source>
</evidence>
<dbReference type="SUPFAM" id="SSF49373">
    <property type="entry name" value="Invasin/intimin cell-adhesion fragments"/>
    <property type="match status" value="1"/>
</dbReference>
<evidence type="ECO:0000259" key="7">
    <source>
        <dbReference type="PROSITE" id="PS51172"/>
    </source>
</evidence>
<keyword evidence="4" id="KW-0325">Glycoprotein</keyword>
<accession>A0A4Z0MN56</accession>
<keyword evidence="9" id="KW-1185">Reference proteome</keyword>
<dbReference type="InterPro" id="IPR003961">
    <property type="entry name" value="FN3_dom"/>
</dbReference>
<comment type="caution">
    <text evidence="8">The sequence shown here is derived from an EMBL/GenBank/DDBJ whole genome shotgun (WGS) entry which is preliminary data.</text>
</comment>
<keyword evidence="2 5" id="KW-0732">Signal</keyword>
<dbReference type="InterPro" id="IPR013320">
    <property type="entry name" value="ConA-like_dom_sf"/>
</dbReference>
<evidence type="ECO:0000256" key="4">
    <source>
        <dbReference type="ARBA" id="ARBA00023180"/>
    </source>
</evidence>
<reference evidence="8 9" key="1">
    <citation type="submission" date="2019-04" db="EMBL/GenBank/DDBJ databases">
        <authorList>
            <person name="Feng G."/>
            <person name="Zhang J."/>
            <person name="Zhu H."/>
        </authorList>
    </citation>
    <scope>NUCLEOTIDE SEQUENCE [LARGE SCALE GENOMIC DNA]</scope>
    <source>
        <strain evidence="8 9">JCM 19491</strain>
    </source>
</reference>
<dbReference type="InterPro" id="IPR008964">
    <property type="entry name" value="Invasin/intimin_cell_adhesion"/>
</dbReference>
<proteinExistence type="predicted"/>
<gene>
    <name evidence="8" type="ORF">EU557_13065</name>
</gene>
<dbReference type="Pfam" id="PF18962">
    <property type="entry name" value="Por_Secre_tail"/>
    <property type="match status" value="1"/>
</dbReference>
<dbReference type="PROSITE" id="PS50853">
    <property type="entry name" value="FN3"/>
    <property type="match status" value="2"/>
</dbReference>
<dbReference type="Gene3D" id="2.60.40.10">
    <property type="entry name" value="Immunoglobulins"/>
    <property type="match status" value="2"/>
</dbReference>
<organism evidence="8 9">
    <name type="scientific">Hymenobacter wooponensis</name>
    <dbReference type="NCBI Taxonomy" id="1525360"/>
    <lineage>
        <taxon>Bacteria</taxon>
        <taxon>Pseudomonadati</taxon>
        <taxon>Bacteroidota</taxon>
        <taxon>Cytophagia</taxon>
        <taxon>Cytophagales</taxon>
        <taxon>Hymenobacteraceae</taxon>
        <taxon>Hymenobacter</taxon>
    </lineage>
</organism>
<dbReference type="PANTHER" id="PTHR42970:SF1">
    <property type="entry name" value="PECTATE LYASE C-RELATED"/>
    <property type="match status" value="1"/>
</dbReference>
<dbReference type="InterPro" id="IPR052063">
    <property type="entry name" value="Polysaccharide_Lyase_1"/>
</dbReference>
<feature type="domain" description="Fibronectin type-III" evidence="6">
    <location>
        <begin position="576"/>
        <end position="672"/>
    </location>
</feature>
<dbReference type="PROSITE" id="PS51172">
    <property type="entry name" value="CBM3"/>
    <property type="match status" value="2"/>
</dbReference>
<dbReference type="SUPFAM" id="SSF51126">
    <property type="entry name" value="Pectin lyase-like"/>
    <property type="match status" value="1"/>
</dbReference>
<dbReference type="InterPro" id="IPR026444">
    <property type="entry name" value="Secre_tail"/>
</dbReference>
<evidence type="ECO:0000313" key="8">
    <source>
        <dbReference type="EMBL" id="TGD80738.1"/>
    </source>
</evidence>
<feature type="chain" id="PRO_5021347690" evidence="5">
    <location>
        <begin position="28"/>
        <end position="1400"/>
    </location>
</feature>
<dbReference type="Pfam" id="PF00942">
    <property type="entry name" value="CBM_3"/>
    <property type="match status" value="2"/>
</dbReference>
<dbReference type="InterPro" id="IPR001956">
    <property type="entry name" value="CBM3"/>
</dbReference>
<evidence type="ECO:0000256" key="2">
    <source>
        <dbReference type="ARBA" id="ARBA00022729"/>
    </source>
</evidence>
<dbReference type="InterPro" id="IPR036116">
    <property type="entry name" value="FN3_sf"/>
</dbReference>